<sequence>MQMKVHLQQRHSHMFGLNMGTAIRRPNARGFRRPVHPGAAVVVAAGRDRYVLSGRLVRSHEGAADGDDGNQNVHGEKSFRHSAAAMDPASILTNVIAALMISNGMTVSAGSHPCTRSK</sequence>
<dbReference type="Proteomes" id="UP000432464">
    <property type="component" value="Unassembled WGS sequence"/>
</dbReference>
<keyword evidence="2" id="KW-1185">Reference proteome</keyword>
<evidence type="ECO:0000313" key="1">
    <source>
        <dbReference type="EMBL" id="MTE17283.1"/>
    </source>
</evidence>
<evidence type="ECO:0000313" key="2">
    <source>
        <dbReference type="Proteomes" id="UP000432464"/>
    </source>
</evidence>
<gene>
    <name evidence="1" type="ORF">GLP40_31670</name>
</gene>
<reference evidence="1 2" key="1">
    <citation type="submission" date="2019-11" db="EMBL/GenBank/DDBJ databases">
        <title>Nocardia sp. nov. CT2-14 isolated from soil.</title>
        <authorList>
            <person name="Kanchanasin P."/>
            <person name="Tanasupawat S."/>
            <person name="Yuki M."/>
            <person name="Kudo T."/>
        </authorList>
    </citation>
    <scope>NUCLEOTIDE SEQUENCE [LARGE SCALE GENOMIC DNA]</scope>
    <source>
        <strain evidence="1 2">CT2-14</strain>
    </source>
</reference>
<dbReference type="EMBL" id="WMBB01000021">
    <property type="protein sequence ID" value="MTE17283.1"/>
    <property type="molecule type" value="Genomic_DNA"/>
</dbReference>
<name>A0A6I3L2M7_9NOCA</name>
<organism evidence="1 2">
    <name type="scientific">Nocardia aurantiaca</name>
    <dbReference type="NCBI Taxonomy" id="2675850"/>
    <lineage>
        <taxon>Bacteria</taxon>
        <taxon>Bacillati</taxon>
        <taxon>Actinomycetota</taxon>
        <taxon>Actinomycetes</taxon>
        <taxon>Mycobacteriales</taxon>
        <taxon>Nocardiaceae</taxon>
        <taxon>Nocardia</taxon>
    </lineage>
</organism>
<proteinExistence type="predicted"/>
<dbReference type="AlphaFoldDB" id="A0A6I3L2M7"/>
<accession>A0A6I3L2M7</accession>
<comment type="caution">
    <text evidence="1">The sequence shown here is derived from an EMBL/GenBank/DDBJ whole genome shotgun (WGS) entry which is preliminary data.</text>
</comment>
<protein>
    <submittedName>
        <fullName evidence="1">Uncharacterized protein</fullName>
    </submittedName>
</protein>